<proteinExistence type="predicted"/>
<dbReference type="RefSeq" id="XP_034010589.1">
    <property type="nucleotide sequence ID" value="XM_034157519.1"/>
</dbReference>
<reference evidence="2 3" key="1">
    <citation type="submission" date="2019-07" db="EMBL/GenBank/DDBJ databases">
        <title>Genome assembly of two rare yeast pathogens: Diutina rugosa and Trichomonascus ciferrii.</title>
        <authorList>
            <person name="Mixao V."/>
            <person name="Saus E."/>
            <person name="Hansen A."/>
            <person name="Lass-Flor C."/>
            <person name="Gabaldon T."/>
        </authorList>
    </citation>
    <scope>NUCLEOTIDE SEQUENCE [LARGE SCALE GENOMIC DNA]</scope>
    <source>
        <strain evidence="2 3">CBS 613</strain>
    </source>
</reference>
<feature type="region of interest" description="Disordered" evidence="1">
    <location>
        <begin position="203"/>
        <end position="265"/>
    </location>
</feature>
<gene>
    <name evidence="2" type="ORF">DIURU_004625</name>
</gene>
<dbReference type="AlphaFoldDB" id="A0A642UGH8"/>
<evidence type="ECO:0000256" key="1">
    <source>
        <dbReference type="SAM" id="MobiDB-lite"/>
    </source>
</evidence>
<evidence type="ECO:0000313" key="2">
    <source>
        <dbReference type="EMBL" id="KAA8898605.1"/>
    </source>
</evidence>
<protein>
    <submittedName>
        <fullName evidence="2">Uncharacterized protein</fullName>
    </submittedName>
</protein>
<organism evidence="2 3">
    <name type="scientific">Diutina rugosa</name>
    <name type="common">Yeast</name>
    <name type="synonym">Candida rugosa</name>
    <dbReference type="NCBI Taxonomy" id="5481"/>
    <lineage>
        <taxon>Eukaryota</taxon>
        <taxon>Fungi</taxon>
        <taxon>Dikarya</taxon>
        <taxon>Ascomycota</taxon>
        <taxon>Saccharomycotina</taxon>
        <taxon>Pichiomycetes</taxon>
        <taxon>Debaryomycetaceae</taxon>
        <taxon>Diutina</taxon>
    </lineage>
</organism>
<dbReference type="GeneID" id="54783276"/>
<comment type="caution">
    <text evidence="2">The sequence shown here is derived from an EMBL/GenBank/DDBJ whole genome shotgun (WGS) entry which is preliminary data.</text>
</comment>
<sequence>MSSEEFAKRGAEFAKLMASADVSEEEKKDACVESFDFICSLPDDLDGDQNYVKWAINLPQMIMPQSGNLLMLILDIIIWLSSRSSNSFRTVASQKVGEFMTWLIRLPESFDVDAGQALSELWRSNHEELVAVLRNEASSASPRLTKACLESLIRKKLDLVDLAKLFLVFARDVRWCAEMMVSHFSDCFNDDEKEELKRLIKEATTPTVSAQPSPGVDTTAPASDESTVPNTPPVEGTSSVGVVGAIGPRKRKATPDGQAEQRGNHQVKRLTSGIIYIDKPCCGIIILSRDLLQPNHHFGLTTVVSEFRYLDCTLCPSLITWKQMEKFLHRSTYLCLYLLLHTCFPQALAYQPLSTVLHLQHDSQVL</sequence>
<keyword evidence="3" id="KW-1185">Reference proteome</keyword>
<evidence type="ECO:0000313" key="3">
    <source>
        <dbReference type="Proteomes" id="UP000449547"/>
    </source>
</evidence>
<dbReference type="Proteomes" id="UP000449547">
    <property type="component" value="Unassembled WGS sequence"/>
</dbReference>
<dbReference type="EMBL" id="SWFT01000139">
    <property type="protein sequence ID" value="KAA8898605.1"/>
    <property type="molecule type" value="Genomic_DNA"/>
</dbReference>
<dbReference type="VEuPathDB" id="FungiDB:DIURU_004625"/>
<feature type="compositionally biased region" description="Polar residues" evidence="1">
    <location>
        <begin position="220"/>
        <end position="229"/>
    </location>
</feature>
<accession>A0A642UGH8</accession>
<name>A0A642UGH8_DIURU</name>